<feature type="domain" description="Enoyl reductase (ER)" evidence="3">
    <location>
        <begin position="10"/>
        <end position="318"/>
    </location>
</feature>
<dbReference type="InterPro" id="IPR013154">
    <property type="entry name" value="ADH-like_N"/>
</dbReference>
<dbReference type="EMBL" id="SIXH01000707">
    <property type="protein sequence ID" value="TBO54781.1"/>
    <property type="molecule type" value="Genomic_DNA"/>
</dbReference>
<reference evidence="4 5" key="1">
    <citation type="submission" date="2019-02" db="EMBL/GenBank/DDBJ databases">
        <title>Draft Genome Sequence of Streptomyces sp. AM-2504, identified by 16S rRNA comparative analysis as a Streptomyces Kasugaensis strain.</title>
        <authorList>
            <person name="Napolioni V."/>
            <person name="Giuliodori A.M."/>
            <person name="Spurio R."/>
            <person name="Fabbretti A."/>
        </authorList>
    </citation>
    <scope>NUCLEOTIDE SEQUENCE [LARGE SCALE GENOMIC DNA]</scope>
    <source>
        <strain evidence="4 5">AM-2504</strain>
    </source>
</reference>
<keyword evidence="1" id="KW-0521">NADP</keyword>
<dbReference type="CDD" id="cd05276">
    <property type="entry name" value="p53_inducible_oxidoreductase"/>
    <property type="match status" value="1"/>
</dbReference>
<dbReference type="InterPro" id="IPR036291">
    <property type="entry name" value="NAD(P)-bd_dom_sf"/>
</dbReference>
<dbReference type="InterPro" id="IPR011032">
    <property type="entry name" value="GroES-like_sf"/>
</dbReference>
<accession>A0A4V2JHI1</accession>
<dbReference type="Gene3D" id="3.90.180.10">
    <property type="entry name" value="Medium-chain alcohol dehydrogenases, catalytic domain"/>
    <property type="match status" value="1"/>
</dbReference>
<dbReference type="GO" id="GO:0016651">
    <property type="term" value="F:oxidoreductase activity, acting on NAD(P)H"/>
    <property type="evidence" value="ECO:0007669"/>
    <property type="project" value="TreeGrafter"/>
</dbReference>
<proteinExistence type="predicted"/>
<dbReference type="SUPFAM" id="SSF50129">
    <property type="entry name" value="GroES-like"/>
    <property type="match status" value="1"/>
</dbReference>
<dbReference type="InterPro" id="IPR014189">
    <property type="entry name" value="Quinone_OxRdtase_PIG3"/>
</dbReference>
<organism evidence="4 5">
    <name type="scientific">Streptomyces kasugaensis</name>
    <dbReference type="NCBI Taxonomy" id="1946"/>
    <lineage>
        <taxon>Bacteria</taxon>
        <taxon>Bacillati</taxon>
        <taxon>Actinomycetota</taxon>
        <taxon>Actinomycetes</taxon>
        <taxon>Kitasatosporales</taxon>
        <taxon>Streptomycetaceae</taxon>
        <taxon>Streptomyces</taxon>
    </lineage>
</organism>
<dbReference type="SMART" id="SM00829">
    <property type="entry name" value="PKS_ER"/>
    <property type="match status" value="1"/>
</dbReference>
<evidence type="ECO:0000313" key="5">
    <source>
        <dbReference type="Proteomes" id="UP000292452"/>
    </source>
</evidence>
<comment type="caution">
    <text evidence="4">The sequence shown here is derived from an EMBL/GenBank/DDBJ whole genome shotgun (WGS) entry which is preliminary data.</text>
</comment>
<dbReference type="Pfam" id="PF08240">
    <property type="entry name" value="ADH_N"/>
    <property type="match status" value="1"/>
</dbReference>
<keyword evidence="5" id="KW-1185">Reference proteome</keyword>
<dbReference type="Proteomes" id="UP000292452">
    <property type="component" value="Unassembled WGS sequence"/>
</dbReference>
<dbReference type="RefSeq" id="WP_131126452.1">
    <property type="nucleotide sequence ID" value="NZ_SIXH01000707.1"/>
</dbReference>
<dbReference type="InterPro" id="IPR020843">
    <property type="entry name" value="ER"/>
</dbReference>
<dbReference type="AlphaFoldDB" id="A0A4V2JHI1"/>
<dbReference type="PANTHER" id="PTHR48106:SF8">
    <property type="entry name" value="OS02G0805600 PROTEIN"/>
    <property type="match status" value="1"/>
</dbReference>
<name>A0A4V2JHI1_STRKA</name>
<sequence>MRAITIPEPGGPEALVWADVPDPLPAEGEVLIDVVASAVNRADLLQRQGFYDPPPGSSPYPGLECAGRIAALGPGVHGWAVGDEVCALLAGGGYAEKVAVPAGQVLPLPAGLDLVSAAALPEVACTVWSNVFMIAHLRPGETLLVHGGASGIGTMAIQLAKAVGARVAVTAGGPEKLARCAELGADILIDYREQDFVQEIRKATDGKGADVILDIIGAKYLQRNVKTLAVNGRLAIIGMQGGVKAELNLAALLSKRAAITGTGLRARPLSEKAAIVAAVREHVWPLIGNGRVRPIVDRTIPMADAAEAHRVVDASTHVG</sequence>
<protein>
    <submittedName>
        <fullName evidence="4">NAD(P)H-quinone oxidoreductase</fullName>
    </submittedName>
</protein>
<feature type="non-terminal residue" evidence="4">
    <location>
        <position position="319"/>
    </location>
</feature>
<evidence type="ECO:0000256" key="1">
    <source>
        <dbReference type="ARBA" id="ARBA00022857"/>
    </source>
</evidence>
<dbReference type="GO" id="GO:0070402">
    <property type="term" value="F:NADPH binding"/>
    <property type="evidence" value="ECO:0007669"/>
    <property type="project" value="TreeGrafter"/>
</dbReference>
<evidence type="ECO:0000313" key="4">
    <source>
        <dbReference type="EMBL" id="TBO54781.1"/>
    </source>
</evidence>
<dbReference type="PANTHER" id="PTHR48106">
    <property type="entry name" value="QUINONE OXIDOREDUCTASE PIG3-RELATED"/>
    <property type="match status" value="1"/>
</dbReference>
<gene>
    <name evidence="4" type="ORF">EYS09_36735</name>
</gene>
<dbReference type="NCBIfam" id="TIGR02824">
    <property type="entry name" value="quinone_pig3"/>
    <property type="match status" value="1"/>
</dbReference>
<dbReference type="SUPFAM" id="SSF51735">
    <property type="entry name" value="NAD(P)-binding Rossmann-fold domains"/>
    <property type="match status" value="1"/>
</dbReference>
<dbReference type="InterPro" id="IPR013149">
    <property type="entry name" value="ADH-like_C"/>
</dbReference>
<dbReference type="Gene3D" id="3.40.50.720">
    <property type="entry name" value="NAD(P)-binding Rossmann-like Domain"/>
    <property type="match status" value="1"/>
</dbReference>
<keyword evidence="2" id="KW-0560">Oxidoreductase</keyword>
<evidence type="ECO:0000256" key="2">
    <source>
        <dbReference type="ARBA" id="ARBA00023002"/>
    </source>
</evidence>
<evidence type="ECO:0000259" key="3">
    <source>
        <dbReference type="SMART" id="SM00829"/>
    </source>
</evidence>
<dbReference type="Pfam" id="PF00107">
    <property type="entry name" value="ADH_zinc_N"/>
    <property type="match status" value="1"/>
</dbReference>